<accession>A0A1C3RBZ8</accession>
<dbReference type="EMBL" id="FLYE01000001">
    <property type="protein sequence ID" value="SCA54807.1"/>
    <property type="molecule type" value="Genomic_DNA"/>
</dbReference>
<dbReference type="Pfam" id="PF00293">
    <property type="entry name" value="NUDIX"/>
    <property type="match status" value="1"/>
</dbReference>
<evidence type="ECO:0000313" key="4">
    <source>
        <dbReference type="EMBL" id="SCA54807.1"/>
    </source>
</evidence>
<proteinExistence type="predicted"/>
<dbReference type="RefSeq" id="WP_069185549.1">
    <property type="nucleotide sequence ID" value="NZ_FLYE01000001.1"/>
</dbReference>
<dbReference type="InterPro" id="IPR015797">
    <property type="entry name" value="NUDIX_hydrolase-like_dom_sf"/>
</dbReference>
<dbReference type="InterPro" id="IPR000086">
    <property type="entry name" value="NUDIX_hydrolase_dom"/>
</dbReference>
<dbReference type="PROSITE" id="PS00893">
    <property type="entry name" value="NUDIX_BOX"/>
    <property type="match status" value="1"/>
</dbReference>
<gene>
    <name evidence="4" type="ORF">MTBPR1_10054</name>
</gene>
<evidence type="ECO:0000259" key="3">
    <source>
        <dbReference type="PROSITE" id="PS51462"/>
    </source>
</evidence>
<comment type="cofactor">
    <cofactor evidence="1">
        <name>Mg(2+)</name>
        <dbReference type="ChEBI" id="CHEBI:18420"/>
    </cofactor>
</comment>
<feature type="domain" description="Nudix hydrolase" evidence="3">
    <location>
        <begin position="5"/>
        <end position="138"/>
    </location>
</feature>
<keyword evidence="2 4" id="KW-0378">Hydrolase</keyword>
<dbReference type="InterPro" id="IPR020084">
    <property type="entry name" value="NUDIX_hydrolase_CS"/>
</dbReference>
<dbReference type="OrthoDB" id="9761969at2"/>
<dbReference type="PANTHER" id="PTHR43736">
    <property type="entry name" value="ADP-RIBOSE PYROPHOSPHATASE"/>
    <property type="match status" value="1"/>
</dbReference>
<dbReference type="PROSITE" id="PS51462">
    <property type="entry name" value="NUDIX"/>
    <property type="match status" value="1"/>
</dbReference>
<dbReference type="Gene3D" id="3.90.79.10">
    <property type="entry name" value="Nucleoside Triphosphate Pyrophosphohydrolase"/>
    <property type="match status" value="1"/>
</dbReference>
<organism evidence="4 5">
    <name type="scientific">Candidatus Terasakiella magnetica</name>
    <dbReference type="NCBI Taxonomy" id="1867952"/>
    <lineage>
        <taxon>Bacteria</taxon>
        <taxon>Pseudomonadati</taxon>
        <taxon>Pseudomonadota</taxon>
        <taxon>Alphaproteobacteria</taxon>
        <taxon>Rhodospirillales</taxon>
        <taxon>Terasakiellaceae</taxon>
        <taxon>Terasakiella</taxon>
    </lineage>
</organism>
<keyword evidence="5" id="KW-1185">Reference proteome</keyword>
<evidence type="ECO:0000256" key="1">
    <source>
        <dbReference type="ARBA" id="ARBA00001946"/>
    </source>
</evidence>
<protein>
    <submittedName>
        <fullName evidence="4">NUDIX hydrolase</fullName>
    </submittedName>
</protein>
<dbReference type="CDD" id="cd04673">
    <property type="entry name" value="NUDIX_ADPRase"/>
    <property type="match status" value="1"/>
</dbReference>
<dbReference type="AlphaFoldDB" id="A0A1C3RBZ8"/>
<dbReference type="Proteomes" id="UP000231658">
    <property type="component" value="Unassembled WGS sequence"/>
</dbReference>
<sequence>MRLYPDRPWVGIGIVIHKDDDILLIKRAKPPYAGQWSLPGGAQDLGETIFQGAYREALEETNIKTTDHRLIDIVDSIHKDENDKIEYHYTLIEVSCLYKSGTLKAMDDASAAQWVPFTKIGNYGLRDETLRIITQSYLSRNASETEE</sequence>
<dbReference type="STRING" id="1867952.MTBPR1_10054"/>
<reference evidence="4 5" key="1">
    <citation type="submission" date="2016-07" db="EMBL/GenBank/DDBJ databases">
        <authorList>
            <person name="Lefevre C.T."/>
        </authorList>
    </citation>
    <scope>NUCLEOTIDE SEQUENCE [LARGE SCALE GENOMIC DNA]</scope>
    <source>
        <strain evidence="4">PR1</strain>
    </source>
</reference>
<name>A0A1C3RBZ8_9PROT</name>
<dbReference type="GO" id="GO:0016787">
    <property type="term" value="F:hydrolase activity"/>
    <property type="evidence" value="ECO:0007669"/>
    <property type="project" value="UniProtKB-KW"/>
</dbReference>
<evidence type="ECO:0000256" key="2">
    <source>
        <dbReference type="ARBA" id="ARBA00022801"/>
    </source>
</evidence>
<evidence type="ECO:0000313" key="5">
    <source>
        <dbReference type="Proteomes" id="UP000231658"/>
    </source>
</evidence>
<dbReference type="SUPFAM" id="SSF55811">
    <property type="entry name" value="Nudix"/>
    <property type="match status" value="1"/>
</dbReference>
<dbReference type="PANTHER" id="PTHR43736:SF1">
    <property type="entry name" value="DIHYDRONEOPTERIN TRIPHOSPHATE DIPHOSPHATASE"/>
    <property type="match status" value="1"/>
</dbReference>